<protein>
    <recommendedName>
        <fullName evidence="1">D-isomer specific 2-hydroxyacid dehydrogenase NAD-binding domain-containing protein</fullName>
    </recommendedName>
</protein>
<dbReference type="EMBL" id="ABCK01000004">
    <property type="protein sequence ID" value="EDM28605.1"/>
    <property type="molecule type" value="Genomic_DNA"/>
</dbReference>
<reference evidence="2 3" key="1">
    <citation type="journal article" date="2010" name="J. Bacteriol.">
        <title>Genome sequence of Lentisphaera araneosa HTCC2155T, the type species of the order Lentisphaerales in the phylum Lentisphaerae.</title>
        <authorList>
            <person name="Thrash J.C."/>
            <person name="Cho J.C."/>
            <person name="Vergin K.L."/>
            <person name="Morris R.M."/>
            <person name="Giovannoni S.J."/>
        </authorList>
    </citation>
    <scope>NUCLEOTIDE SEQUENCE [LARGE SCALE GENOMIC DNA]</scope>
    <source>
        <strain evidence="2 3">HTCC2155</strain>
    </source>
</reference>
<proteinExistence type="predicted"/>
<dbReference type="InterPro" id="IPR036291">
    <property type="entry name" value="NAD(P)-bd_dom_sf"/>
</dbReference>
<name>A6DHV1_9BACT</name>
<dbReference type="Gene3D" id="3.40.50.720">
    <property type="entry name" value="NAD(P)-binding Rossmann-like Domain"/>
    <property type="match status" value="1"/>
</dbReference>
<dbReference type="Proteomes" id="UP000004947">
    <property type="component" value="Unassembled WGS sequence"/>
</dbReference>
<gene>
    <name evidence="2" type="ORF">LNTAR_08549</name>
</gene>
<organism evidence="2 3">
    <name type="scientific">Lentisphaera araneosa HTCC2155</name>
    <dbReference type="NCBI Taxonomy" id="313628"/>
    <lineage>
        <taxon>Bacteria</taxon>
        <taxon>Pseudomonadati</taxon>
        <taxon>Lentisphaerota</taxon>
        <taxon>Lentisphaeria</taxon>
        <taxon>Lentisphaerales</taxon>
        <taxon>Lentisphaeraceae</taxon>
        <taxon>Lentisphaera</taxon>
    </lineage>
</organism>
<evidence type="ECO:0000313" key="2">
    <source>
        <dbReference type="EMBL" id="EDM28605.1"/>
    </source>
</evidence>
<evidence type="ECO:0000313" key="3">
    <source>
        <dbReference type="Proteomes" id="UP000004947"/>
    </source>
</evidence>
<dbReference type="SUPFAM" id="SSF51735">
    <property type="entry name" value="NAD(P)-binding Rossmann-fold domains"/>
    <property type="match status" value="1"/>
</dbReference>
<dbReference type="InterPro" id="IPR006140">
    <property type="entry name" value="D-isomer_DH_NAD-bd"/>
</dbReference>
<evidence type="ECO:0000259" key="1">
    <source>
        <dbReference type="Pfam" id="PF02826"/>
    </source>
</evidence>
<dbReference type="Pfam" id="PF02826">
    <property type="entry name" value="2-Hacid_dh_C"/>
    <property type="match status" value="1"/>
</dbReference>
<dbReference type="AlphaFoldDB" id="A6DHV1"/>
<dbReference type="GO" id="GO:0051287">
    <property type="term" value="F:NAD binding"/>
    <property type="evidence" value="ECO:0007669"/>
    <property type="project" value="InterPro"/>
</dbReference>
<keyword evidence="3" id="KW-1185">Reference proteome</keyword>
<feature type="domain" description="D-isomer specific 2-hydroxyacid dehydrogenase NAD-binding" evidence="1">
    <location>
        <begin position="3"/>
        <end position="73"/>
    </location>
</feature>
<comment type="caution">
    <text evidence="2">The sequence shown here is derived from an EMBL/GenBank/DDBJ whole genome shotgun (WGS) entry which is preliminary data.</text>
</comment>
<accession>A6DHV1</accession>
<sequence length="80" mass="9059">MDLLAPFNLNKVAVSRSLSETGCAKYDVSKVTMEEAFENACIISNHLHDHEDNKGVINYDLLVKMRYGVTIFNENNIIQI</sequence>